<dbReference type="Proteomes" id="UP001566132">
    <property type="component" value="Unassembled WGS sequence"/>
</dbReference>
<reference evidence="3 4" key="1">
    <citation type="submission" date="2024-05" db="EMBL/GenBank/DDBJ databases">
        <title>Genetic variation in Jamaican populations of the coffee berry borer (Hypothenemus hampei).</title>
        <authorList>
            <person name="Errbii M."/>
            <person name="Myrie A."/>
        </authorList>
    </citation>
    <scope>NUCLEOTIDE SEQUENCE [LARGE SCALE GENOMIC DNA]</scope>
    <source>
        <strain evidence="3">JA-Hopewell-2020-01-JO</strain>
        <tissue evidence="3">Whole body</tissue>
    </source>
</reference>
<dbReference type="EMBL" id="JBDJPC010000005">
    <property type="protein sequence ID" value="KAL1501016.1"/>
    <property type="molecule type" value="Genomic_DNA"/>
</dbReference>
<protein>
    <submittedName>
        <fullName evidence="3">Uncharacterized protein</fullName>
    </submittedName>
</protein>
<accession>A0ABD1EQG2</accession>
<keyword evidence="1" id="KW-0175">Coiled coil</keyword>
<evidence type="ECO:0000313" key="3">
    <source>
        <dbReference type="EMBL" id="KAL1501016.1"/>
    </source>
</evidence>
<sequence length="114" mass="13061">MNRTTRSSQSRTQSNNQIDELNASSEDQMLSIMTRETKLVEEKTITTITYMKEMNNSINILTKKIENLESKIDNMQINIINGIKNEMQKLMNNELTNIYNGVVGDLMAKRATLS</sequence>
<evidence type="ECO:0000313" key="4">
    <source>
        <dbReference type="Proteomes" id="UP001566132"/>
    </source>
</evidence>
<comment type="caution">
    <text evidence="3">The sequence shown here is derived from an EMBL/GenBank/DDBJ whole genome shotgun (WGS) entry which is preliminary data.</text>
</comment>
<evidence type="ECO:0000256" key="2">
    <source>
        <dbReference type="SAM" id="MobiDB-lite"/>
    </source>
</evidence>
<proteinExistence type="predicted"/>
<name>A0ABD1EQG2_HYPHA</name>
<dbReference type="AlphaFoldDB" id="A0ABD1EQG2"/>
<feature type="compositionally biased region" description="Low complexity" evidence="2">
    <location>
        <begin position="1"/>
        <end position="17"/>
    </location>
</feature>
<feature type="region of interest" description="Disordered" evidence="2">
    <location>
        <begin position="1"/>
        <end position="27"/>
    </location>
</feature>
<keyword evidence="4" id="KW-1185">Reference proteome</keyword>
<organism evidence="3 4">
    <name type="scientific">Hypothenemus hampei</name>
    <name type="common">Coffee berry borer</name>
    <dbReference type="NCBI Taxonomy" id="57062"/>
    <lineage>
        <taxon>Eukaryota</taxon>
        <taxon>Metazoa</taxon>
        <taxon>Ecdysozoa</taxon>
        <taxon>Arthropoda</taxon>
        <taxon>Hexapoda</taxon>
        <taxon>Insecta</taxon>
        <taxon>Pterygota</taxon>
        <taxon>Neoptera</taxon>
        <taxon>Endopterygota</taxon>
        <taxon>Coleoptera</taxon>
        <taxon>Polyphaga</taxon>
        <taxon>Cucujiformia</taxon>
        <taxon>Curculionidae</taxon>
        <taxon>Scolytinae</taxon>
        <taxon>Hypothenemus</taxon>
    </lineage>
</organism>
<evidence type="ECO:0000256" key="1">
    <source>
        <dbReference type="SAM" id="Coils"/>
    </source>
</evidence>
<feature type="compositionally biased region" description="Polar residues" evidence="2">
    <location>
        <begin position="18"/>
        <end position="27"/>
    </location>
</feature>
<gene>
    <name evidence="3" type="ORF">ABEB36_006421</name>
</gene>
<feature type="coiled-coil region" evidence="1">
    <location>
        <begin position="51"/>
        <end position="85"/>
    </location>
</feature>